<sequence length="94" mass="10079">MSISQDRAEMIGLQAVAWLAGNDDLCPVFQGATGAGEAEFRAGLSDPEFQASVLDFLLMDDAWITAFCDAQGLGYDMPMQARALLPGGVQVHWT</sequence>
<dbReference type="Pfam" id="PF12096">
    <property type="entry name" value="DUF3572"/>
    <property type="match status" value="1"/>
</dbReference>
<dbReference type="AlphaFoldDB" id="A0A369TJP5"/>
<proteinExistence type="predicted"/>
<comment type="caution">
    <text evidence="1">The sequence shown here is derived from an EMBL/GenBank/DDBJ whole genome shotgun (WGS) entry which is preliminary data.</text>
</comment>
<protein>
    <submittedName>
        <fullName evidence="1">DUF3572 family protein</fullName>
    </submittedName>
</protein>
<accession>A0A369TJP5</accession>
<keyword evidence="2" id="KW-1185">Reference proteome</keyword>
<dbReference type="InterPro" id="IPR021955">
    <property type="entry name" value="DUF3572"/>
</dbReference>
<organism evidence="1 2">
    <name type="scientific">Thalassococcus profundi</name>
    <dbReference type="NCBI Taxonomy" id="2282382"/>
    <lineage>
        <taxon>Bacteria</taxon>
        <taxon>Pseudomonadati</taxon>
        <taxon>Pseudomonadota</taxon>
        <taxon>Alphaproteobacteria</taxon>
        <taxon>Rhodobacterales</taxon>
        <taxon>Roseobacteraceae</taxon>
        <taxon>Thalassococcus</taxon>
    </lineage>
</organism>
<dbReference type="OrthoDB" id="7356934at2"/>
<gene>
    <name evidence="1" type="ORF">DU478_15220</name>
</gene>
<dbReference type="EMBL" id="QPMK01000012">
    <property type="protein sequence ID" value="RDD65513.1"/>
    <property type="molecule type" value="Genomic_DNA"/>
</dbReference>
<name>A0A369TJP5_9RHOB</name>
<evidence type="ECO:0000313" key="1">
    <source>
        <dbReference type="EMBL" id="RDD65513.1"/>
    </source>
</evidence>
<dbReference type="Proteomes" id="UP000253977">
    <property type="component" value="Unassembled WGS sequence"/>
</dbReference>
<evidence type="ECO:0000313" key="2">
    <source>
        <dbReference type="Proteomes" id="UP000253977"/>
    </source>
</evidence>
<reference evidence="1 2" key="1">
    <citation type="submission" date="2018-07" db="EMBL/GenBank/DDBJ databases">
        <title>Thalassococcus profundi sp. nov., a marine bacterium isolated from deep seawater of Okinawa Trough.</title>
        <authorList>
            <person name="Yu M."/>
        </authorList>
    </citation>
    <scope>NUCLEOTIDE SEQUENCE [LARGE SCALE GENOMIC DNA]</scope>
    <source>
        <strain evidence="1 2">WRAS1</strain>
    </source>
</reference>
<dbReference type="RefSeq" id="WP_114511822.1">
    <property type="nucleotide sequence ID" value="NZ_QPMK01000012.1"/>
</dbReference>